<evidence type="ECO:0000313" key="5">
    <source>
        <dbReference type="Proteomes" id="UP000461165"/>
    </source>
</evidence>
<evidence type="ECO:0000313" key="6">
    <source>
        <dbReference type="Proteomes" id="UP000478746"/>
    </source>
</evidence>
<dbReference type="Proteomes" id="UP001272183">
    <property type="component" value="Unassembled WGS sequence"/>
</dbReference>
<keyword evidence="1" id="KW-1133">Transmembrane helix</keyword>
<feature type="transmembrane region" description="Helical" evidence="1">
    <location>
        <begin position="89"/>
        <end position="108"/>
    </location>
</feature>
<name>A0A151C7V3_BIFLN</name>
<feature type="transmembrane region" description="Helical" evidence="1">
    <location>
        <begin position="50"/>
        <end position="69"/>
    </location>
</feature>
<dbReference type="EMBL" id="WDVF01000008">
    <property type="protein sequence ID" value="KAB7135781.1"/>
    <property type="molecule type" value="Genomic_DNA"/>
</dbReference>
<gene>
    <name evidence="3" type="ORF">GBC97_05470</name>
    <name evidence="2" type="ORF">GBK08_05570</name>
    <name evidence="4" type="ORF">SCX10_09555</name>
</gene>
<evidence type="ECO:0008006" key="7">
    <source>
        <dbReference type="Google" id="ProtNLM"/>
    </source>
</evidence>
<dbReference type="RefSeq" id="WP_007055744.1">
    <property type="nucleotide sequence ID" value="NZ_CP069278.1"/>
</dbReference>
<reference evidence="5 6" key="1">
    <citation type="journal article" date="2019" name="Nat. Med.">
        <title>A library of human gut bacterial isolates paired with longitudinal multiomics data enables mechanistic microbiome research.</title>
        <authorList>
            <person name="Poyet M."/>
            <person name="Groussin M."/>
            <person name="Gibbons S.M."/>
            <person name="Avila-Pacheco J."/>
            <person name="Jiang X."/>
            <person name="Kearney S.M."/>
            <person name="Perrotta A.R."/>
            <person name="Berdy B."/>
            <person name="Zhao S."/>
            <person name="Lieberman T.D."/>
            <person name="Swanson P.K."/>
            <person name="Smith M."/>
            <person name="Roesemann S."/>
            <person name="Alexander J.E."/>
            <person name="Rich S.A."/>
            <person name="Livny J."/>
            <person name="Vlamakis H."/>
            <person name="Clish C."/>
            <person name="Bullock K."/>
            <person name="Deik A."/>
            <person name="Scott J."/>
            <person name="Pierce K.A."/>
            <person name="Xavier R.J."/>
            <person name="Alm E.J."/>
        </authorList>
    </citation>
    <scope>NUCLEOTIDE SEQUENCE [LARGE SCALE GENOMIC DNA]</scope>
    <source>
        <strain evidence="3 5">BIOML-A166</strain>
        <strain evidence="2 6">BIOML-A320</strain>
    </source>
</reference>
<proteinExistence type="predicted"/>
<evidence type="ECO:0000313" key="3">
    <source>
        <dbReference type="EMBL" id="KAB7135781.1"/>
    </source>
</evidence>
<evidence type="ECO:0000313" key="4">
    <source>
        <dbReference type="EMBL" id="MDW7547059.1"/>
    </source>
</evidence>
<comment type="caution">
    <text evidence="3">The sequence shown here is derived from an EMBL/GenBank/DDBJ whole genome shotgun (WGS) entry which is preliminary data.</text>
</comment>
<sequence length="134" mass="14964">MNGIVVGLLPGVLWMVAVIFAVSIITITVSRGHLFTPRRRRPPVDPVDWAMVKTHFLSFAAALIPFPVLTFTADLMDADMLAFYDRAQLPGAIIIFVLVLLEIIAMYLQARNASETEMDRRLGVASHRNKDDIK</sequence>
<keyword evidence="1" id="KW-0812">Transmembrane</keyword>
<reference evidence="4" key="2">
    <citation type="submission" date="2023-10" db="EMBL/GenBank/DDBJ databases">
        <title>Supernatant from a Refined Defined Microbial Community Protects Mice from Clostridioides difficile Infection.</title>
        <authorList>
            <person name="Douchant K."/>
            <person name="He S.-M."/>
            <person name="Noordhof C."/>
            <person name="Greenlaw J."/>
            <person name="Schroeter K."/>
            <person name="Vancuren S.J."/>
            <person name="Sjaarda C."/>
            <person name="Allen-Vercoe E."/>
            <person name="Gloor G.B."/>
            <person name="Vanner S.J."/>
            <person name="Petrof E.O."/>
            <person name="Sheth P.M."/>
            <person name="Guzman M."/>
        </authorList>
    </citation>
    <scope>NUCLEOTIDE SEQUENCE</scope>
    <source>
        <strain evidence="4">16-6-I_4_FM</strain>
    </source>
</reference>
<dbReference type="EMBL" id="JAWUDL010000023">
    <property type="protein sequence ID" value="MDW7547059.1"/>
    <property type="molecule type" value="Genomic_DNA"/>
</dbReference>
<protein>
    <recommendedName>
        <fullName evidence="7">C4-dicarboxylate ABC transporter</fullName>
    </recommendedName>
</protein>
<feature type="transmembrane region" description="Helical" evidence="1">
    <location>
        <begin position="12"/>
        <end position="29"/>
    </location>
</feature>
<organism evidence="3 5">
    <name type="scientific">Bifidobacterium longum</name>
    <dbReference type="NCBI Taxonomy" id="216816"/>
    <lineage>
        <taxon>Bacteria</taxon>
        <taxon>Bacillati</taxon>
        <taxon>Actinomycetota</taxon>
        <taxon>Actinomycetes</taxon>
        <taxon>Bifidobacteriales</taxon>
        <taxon>Bifidobacteriaceae</taxon>
        <taxon>Bifidobacterium</taxon>
    </lineage>
</organism>
<dbReference type="Proteomes" id="UP000478746">
    <property type="component" value="Unassembled WGS sequence"/>
</dbReference>
<dbReference type="AlphaFoldDB" id="A0A151C7V3"/>
<dbReference type="EMBL" id="WEAY01000008">
    <property type="protein sequence ID" value="KAB6838230.1"/>
    <property type="molecule type" value="Genomic_DNA"/>
</dbReference>
<evidence type="ECO:0000313" key="2">
    <source>
        <dbReference type="EMBL" id="KAB6838230.1"/>
    </source>
</evidence>
<accession>A0A151C7V3</accession>
<evidence type="ECO:0000256" key="1">
    <source>
        <dbReference type="SAM" id="Phobius"/>
    </source>
</evidence>
<dbReference type="Proteomes" id="UP000461165">
    <property type="component" value="Unassembled WGS sequence"/>
</dbReference>
<keyword evidence="1" id="KW-0472">Membrane</keyword>